<sequence>MDQPQVATCDCLKFKLDAKEHRMGIQRLENNFKDFASAGKKLRQQRNKA</sequence>
<proteinExistence type="predicted"/>
<reference evidence="1" key="1">
    <citation type="journal article" date="2017" name="Gigascience">
        <title>The genome draft of coconut (Cocos nucifera).</title>
        <authorList>
            <person name="Xiao Y."/>
            <person name="Xu P."/>
            <person name="Fan H."/>
            <person name="Baudouin L."/>
            <person name="Xia W."/>
            <person name="Bocs S."/>
            <person name="Xu J."/>
            <person name="Li Q."/>
            <person name="Guo A."/>
            <person name="Zhou L."/>
            <person name="Li J."/>
            <person name="Wu Y."/>
            <person name="Ma Z."/>
            <person name="Armero A."/>
            <person name="Issali A.E."/>
            <person name="Liu N."/>
            <person name="Peng M."/>
            <person name="Yang Y."/>
        </authorList>
    </citation>
    <scope>NUCLEOTIDE SEQUENCE</scope>
    <source>
        <tissue evidence="1">Spear leaf of Hainan Tall coconut</tissue>
    </source>
</reference>
<dbReference type="Proteomes" id="UP000797356">
    <property type="component" value="Chromosome 3"/>
</dbReference>
<protein>
    <submittedName>
        <fullName evidence="1">Uncharacterized protein</fullName>
    </submittedName>
</protein>
<evidence type="ECO:0000313" key="2">
    <source>
        <dbReference type="Proteomes" id="UP000797356"/>
    </source>
</evidence>
<keyword evidence="2" id="KW-1185">Reference proteome</keyword>
<evidence type="ECO:0000313" key="1">
    <source>
        <dbReference type="EMBL" id="KAG1334797.1"/>
    </source>
</evidence>
<gene>
    <name evidence="1" type="ORF">COCNU_03G009160</name>
</gene>
<name>A0A8K0MYG0_COCNU</name>
<organism evidence="1 2">
    <name type="scientific">Cocos nucifera</name>
    <name type="common">Coconut palm</name>
    <dbReference type="NCBI Taxonomy" id="13894"/>
    <lineage>
        <taxon>Eukaryota</taxon>
        <taxon>Viridiplantae</taxon>
        <taxon>Streptophyta</taxon>
        <taxon>Embryophyta</taxon>
        <taxon>Tracheophyta</taxon>
        <taxon>Spermatophyta</taxon>
        <taxon>Magnoliopsida</taxon>
        <taxon>Liliopsida</taxon>
        <taxon>Arecaceae</taxon>
        <taxon>Arecoideae</taxon>
        <taxon>Cocoseae</taxon>
        <taxon>Attaleinae</taxon>
        <taxon>Cocos</taxon>
    </lineage>
</organism>
<reference evidence="1" key="2">
    <citation type="submission" date="2019-07" db="EMBL/GenBank/DDBJ databases">
        <authorList>
            <person name="Yang Y."/>
            <person name="Bocs S."/>
            <person name="Baudouin L."/>
        </authorList>
    </citation>
    <scope>NUCLEOTIDE SEQUENCE</scope>
    <source>
        <tissue evidence="1">Spear leaf of Hainan Tall coconut</tissue>
    </source>
</reference>
<accession>A0A8K0MYG0</accession>
<comment type="caution">
    <text evidence="1">The sequence shown here is derived from an EMBL/GenBank/DDBJ whole genome shotgun (WGS) entry which is preliminary data.</text>
</comment>
<dbReference type="EMBL" id="CM017874">
    <property type="protein sequence ID" value="KAG1334797.1"/>
    <property type="molecule type" value="Genomic_DNA"/>
</dbReference>
<dbReference type="AlphaFoldDB" id="A0A8K0MYG0"/>